<evidence type="ECO:0008006" key="2">
    <source>
        <dbReference type="Google" id="ProtNLM"/>
    </source>
</evidence>
<protein>
    <recommendedName>
        <fullName evidence="2">Knottin scorpion toxin-like domain-containing protein</fullName>
    </recommendedName>
</protein>
<evidence type="ECO:0000313" key="1">
    <source>
        <dbReference type="EnsemblPlants" id="EMT32764"/>
    </source>
</evidence>
<organism evidence="1">
    <name type="scientific">Aegilops tauschii</name>
    <name type="common">Tausch's goatgrass</name>
    <name type="synonym">Aegilops squarrosa</name>
    <dbReference type="NCBI Taxonomy" id="37682"/>
    <lineage>
        <taxon>Eukaryota</taxon>
        <taxon>Viridiplantae</taxon>
        <taxon>Streptophyta</taxon>
        <taxon>Embryophyta</taxon>
        <taxon>Tracheophyta</taxon>
        <taxon>Spermatophyta</taxon>
        <taxon>Magnoliopsida</taxon>
        <taxon>Liliopsida</taxon>
        <taxon>Poales</taxon>
        <taxon>Poaceae</taxon>
        <taxon>BOP clade</taxon>
        <taxon>Pooideae</taxon>
        <taxon>Triticodae</taxon>
        <taxon>Triticeae</taxon>
        <taxon>Triticinae</taxon>
        <taxon>Aegilops</taxon>
    </lineage>
</organism>
<dbReference type="AlphaFoldDB" id="M8CEF3"/>
<accession>M8CEF3</accession>
<proteinExistence type="predicted"/>
<name>M8CEF3_AEGTA</name>
<sequence length="90" mass="9726">MEIIKRNLTRAACLAVLVAMATILLSTSTAQADQCMLAPECSGPYPEVVCPELCARYGFNKDGYCKESQYCCCRGAKLAHPVLVNPSVKP</sequence>
<dbReference type="EnsemblPlants" id="EMT32764">
    <property type="protein sequence ID" value="EMT32764"/>
    <property type="gene ID" value="F775_31613"/>
</dbReference>
<reference evidence="1" key="1">
    <citation type="submission" date="2015-06" db="UniProtKB">
        <authorList>
            <consortium name="EnsemblPlants"/>
        </authorList>
    </citation>
    <scope>IDENTIFICATION</scope>
</reference>